<protein>
    <submittedName>
        <fullName evidence="1">Uncharacterized protein</fullName>
    </submittedName>
</protein>
<proteinExistence type="predicted"/>
<name>A0A0A8YP02_ARUDO</name>
<accession>A0A0A8YP02</accession>
<dbReference type="EMBL" id="GBRH01270327">
    <property type="protein sequence ID" value="JAD27568.1"/>
    <property type="molecule type" value="Transcribed_RNA"/>
</dbReference>
<evidence type="ECO:0000313" key="1">
    <source>
        <dbReference type="EMBL" id="JAD27568.1"/>
    </source>
</evidence>
<dbReference type="AlphaFoldDB" id="A0A0A8YP02"/>
<sequence>MGGARPKAASPSVPGLNPVHTKQRPPKS</sequence>
<organism evidence="1">
    <name type="scientific">Arundo donax</name>
    <name type="common">Giant reed</name>
    <name type="synonym">Donax arundinaceus</name>
    <dbReference type="NCBI Taxonomy" id="35708"/>
    <lineage>
        <taxon>Eukaryota</taxon>
        <taxon>Viridiplantae</taxon>
        <taxon>Streptophyta</taxon>
        <taxon>Embryophyta</taxon>
        <taxon>Tracheophyta</taxon>
        <taxon>Spermatophyta</taxon>
        <taxon>Magnoliopsida</taxon>
        <taxon>Liliopsida</taxon>
        <taxon>Poales</taxon>
        <taxon>Poaceae</taxon>
        <taxon>PACMAD clade</taxon>
        <taxon>Arundinoideae</taxon>
        <taxon>Arundineae</taxon>
        <taxon>Arundo</taxon>
    </lineage>
</organism>
<reference evidence="1" key="1">
    <citation type="submission" date="2014-09" db="EMBL/GenBank/DDBJ databases">
        <authorList>
            <person name="Magalhaes I.L.F."/>
            <person name="Oliveira U."/>
            <person name="Santos F.R."/>
            <person name="Vidigal T.H.D.A."/>
            <person name="Brescovit A.D."/>
            <person name="Santos A.J."/>
        </authorList>
    </citation>
    <scope>NUCLEOTIDE SEQUENCE</scope>
    <source>
        <tissue evidence="1">Shoot tissue taken approximately 20 cm above the soil surface</tissue>
    </source>
</reference>
<reference evidence="1" key="2">
    <citation type="journal article" date="2015" name="Data Brief">
        <title>Shoot transcriptome of the giant reed, Arundo donax.</title>
        <authorList>
            <person name="Barrero R.A."/>
            <person name="Guerrero F.D."/>
            <person name="Moolhuijzen P."/>
            <person name="Goolsby J.A."/>
            <person name="Tidwell J."/>
            <person name="Bellgard S.E."/>
            <person name="Bellgard M.I."/>
        </authorList>
    </citation>
    <scope>NUCLEOTIDE SEQUENCE</scope>
    <source>
        <tissue evidence="1">Shoot tissue taken approximately 20 cm above the soil surface</tissue>
    </source>
</reference>